<keyword evidence="1" id="KW-0732">Signal</keyword>
<gene>
    <name evidence="2" type="ORF">PoB_006890300</name>
</gene>
<evidence type="ECO:0008006" key="4">
    <source>
        <dbReference type="Google" id="ProtNLM"/>
    </source>
</evidence>
<proteinExistence type="predicted"/>
<evidence type="ECO:0000256" key="1">
    <source>
        <dbReference type="SAM" id="SignalP"/>
    </source>
</evidence>
<reference evidence="2 3" key="1">
    <citation type="journal article" date="2021" name="Elife">
        <title>Chloroplast acquisition without the gene transfer in kleptoplastic sea slugs, Plakobranchus ocellatus.</title>
        <authorList>
            <person name="Maeda T."/>
            <person name="Takahashi S."/>
            <person name="Yoshida T."/>
            <person name="Shimamura S."/>
            <person name="Takaki Y."/>
            <person name="Nagai Y."/>
            <person name="Toyoda A."/>
            <person name="Suzuki Y."/>
            <person name="Arimoto A."/>
            <person name="Ishii H."/>
            <person name="Satoh N."/>
            <person name="Nishiyama T."/>
            <person name="Hasebe M."/>
            <person name="Maruyama T."/>
            <person name="Minagawa J."/>
            <person name="Obokata J."/>
            <person name="Shigenobu S."/>
        </authorList>
    </citation>
    <scope>NUCLEOTIDE SEQUENCE [LARGE SCALE GENOMIC DNA]</scope>
</reference>
<sequence>MLLSVVGQMCCVWLAGWLSVCLSVCPYLCSCYTSVEECLGFEPRHRPDEGPENLRSPCYGLAYKNQNLRSREWLPVSPVVSLTVDRMHVSP</sequence>
<name>A0AAV4DEB4_9GAST</name>
<evidence type="ECO:0000313" key="2">
    <source>
        <dbReference type="EMBL" id="GFO42398.1"/>
    </source>
</evidence>
<accession>A0AAV4DEB4</accession>
<dbReference type="AlphaFoldDB" id="A0AAV4DEB4"/>
<dbReference type="Proteomes" id="UP000735302">
    <property type="component" value="Unassembled WGS sequence"/>
</dbReference>
<organism evidence="2 3">
    <name type="scientific">Plakobranchus ocellatus</name>
    <dbReference type="NCBI Taxonomy" id="259542"/>
    <lineage>
        <taxon>Eukaryota</taxon>
        <taxon>Metazoa</taxon>
        <taxon>Spiralia</taxon>
        <taxon>Lophotrochozoa</taxon>
        <taxon>Mollusca</taxon>
        <taxon>Gastropoda</taxon>
        <taxon>Heterobranchia</taxon>
        <taxon>Euthyneura</taxon>
        <taxon>Panpulmonata</taxon>
        <taxon>Sacoglossa</taxon>
        <taxon>Placobranchoidea</taxon>
        <taxon>Plakobranchidae</taxon>
        <taxon>Plakobranchus</taxon>
    </lineage>
</organism>
<protein>
    <recommendedName>
        <fullName evidence="4">Secreted protein</fullName>
    </recommendedName>
</protein>
<comment type="caution">
    <text evidence="2">The sequence shown here is derived from an EMBL/GenBank/DDBJ whole genome shotgun (WGS) entry which is preliminary data.</text>
</comment>
<dbReference type="EMBL" id="BLXT01007807">
    <property type="protein sequence ID" value="GFO42398.1"/>
    <property type="molecule type" value="Genomic_DNA"/>
</dbReference>
<keyword evidence="3" id="KW-1185">Reference proteome</keyword>
<feature type="chain" id="PRO_5043663184" description="Secreted protein" evidence="1">
    <location>
        <begin position="24"/>
        <end position="91"/>
    </location>
</feature>
<evidence type="ECO:0000313" key="3">
    <source>
        <dbReference type="Proteomes" id="UP000735302"/>
    </source>
</evidence>
<feature type="signal peptide" evidence="1">
    <location>
        <begin position="1"/>
        <end position="23"/>
    </location>
</feature>